<gene>
    <name evidence="3" type="ORF">F6S87_00945</name>
</gene>
<feature type="region of interest" description="Disordered" evidence="1">
    <location>
        <begin position="163"/>
        <end position="219"/>
    </location>
</feature>
<feature type="domain" description="DUF4357" evidence="2">
    <location>
        <begin position="269"/>
        <end position="309"/>
    </location>
</feature>
<reference evidence="3 4" key="1">
    <citation type="submission" date="2019-09" db="EMBL/GenBank/DDBJ databases">
        <title>Phylogenetic characterization of a novel taxon of the genus Bifidobacterium: Bifidobacterium choloepi sp. nov.</title>
        <authorList>
            <person name="Modesto M."/>
            <person name="Satti M."/>
        </authorList>
    </citation>
    <scope>NUCLEOTIDE SEQUENCE [LARGE SCALE GENOMIC DNA]</scope>
    <source>
        <strain evidence="3 4">BRDM6</strain>
    </source>
</reference>
<organism evidence="3 4">
    <name type="scientific">Bifidobacterium choloepi</name>
    <dbReference type="NCBI Taxonomy" id="2614131"/>
    <lineage>
        <taxon>Bacteria</taxon>
        <taxon>Bacillati</taxon>
        <taxon>Actinomycetota</taxon>
        <taxon>Actinomycetes</taxon>
        <taxon>Bifidobacteriales</taxon>
        <taxon>Bifidobacteriaceae</taxon>
        <taxon>Bifidobacterium</taxon>
    </lineage>
</organism>
<name>A0A6I5MZG3_9BIFI</name>
<accession>A0A6I5MZG3</accession>
<proteinExistence type="predicted"/>
<evidence type="ECO:0000259" key="2">
    <source>
        <dbReference type="Pfam" id="PF14267"/>
    </source>
</evidence>
<evidence type="ECO:0000313" key="4">
    <source>
        <dbReference type="Proteomes" id="UP000469292"/>
    </source>
</evidence>
<dbReference type="CDD" id="cd10447">
    <property type="entry name" value="GIY-YIG_unchar_2"/>
    <property type="match status" value="1"/>
</dbReference>
<evidence type="ECO:0000313" key="3">
    <source>
        <dbReference type="EMBL" id="NEG69215.1"/>
    </source>
</evidence>
<evidence type="ECO:0000256" key="1">
    <source>
        <dbReference type="SAM" id="MobiDB-lite"/>
    </source>
</evidence>
<sequence length="344" mass="38151">MGDTDLNVMTVTMQIIDGNPDGIRICRWEGESMITVVVPRTLVAQAGRLPGLPYRGVYYLLDDMHGQVGRIYIGQTTQGINRLDAHVVRKDFWKVAVMFLDSDDNLDRDVLDGLEATLIARAHRDGLHDLDNRARPAAATNPYRKRRIRELADNIQLRMRVLGFPVSGQSNSDNRKHAGKRRQDPTATTMPPTNRRTSPPPTSHATNRTLESPPTIFHTRRNGITGRAIYDPATGSMTVLAGSQVDLTRPVVNSATVIGERERLFHDMTGVTRLDENITFTSPSAAATFVLGGSVNGWIEWVDDNDYTLDHLHRRRGLSDTKLALPNIDGMETGRPAKAPTATK</sequence>
<keyword evidence="4" id="KW-1185">Reference proteome</keyword>
<feature type="compositionally biased region" description="Low complexity" evidence="1">
    <location>
        <begin position="188"/>
        <end position="197"/>
    </location>
</feature>
<comment type="caution">
    <text evidence="3">The sequence shown here is derived from an EMBL/GenBank/DDBJ whole genome shotgun (WGS) entry which is preliminary data.</text>
</comment>
<dbReference type="AlphaFoldDB" id="A0A6I5MZG3"/>
<dbReference type="Proteomes" id="UP000469292">
    <property type="component" value="Unassembled WGS sequence"/>
</dbReference>
<protein>
    <submittedName>
        <fullName evidence="3">GIY-YIG nuclease family protein</fullName>
    </submittedName>
</protein>
<feature type="compositionally biased region" description="Basic and acidic residues" evidence="1">
    <location>
        <begin position="173"/>
        <end position="184"/>
    </location>
</feature>
<dbReference type="Pfam" id="PF14267">
    <property type="entry name" value="DUF4357"/>
    <property type="match status" value="1"/>
</dbReference>
<dbReference type="EMBL" id="VYSG01000001">
    <property type="protein sequence ID" value="NEG69215.1"/>
    <property type="molecule type" value="Genomic_DNA"/>
</dbReference>
<dbReference type="InterPro" id="IPR025579">
    <property type="entry name" value="DUF4357"/>
</dbReference>
<dbReference type="RefSeq" id="WP_163226810.1">
    <property type="nucleotide sequence ID" value="NZ_VYSG01000001.1"/>
</dbReference>